<comment type="caution">
    <text evidence="1">The sequence shown here is derived from an EMBL/GenBank/DDBJ whole genome shotgun (WGS) entry which is preliminary data.</text>
</comment>
<keyword evidence="2" id="KW-1185">Reference proteome</keyword>
<evidence type="ECO:0000313" key="1">
    <source>
        <dbReference type="EMBL" id="OEK06553.1"/>
    </source>
</evidence>
<proteinExistence type="predicted"/>
<dbReference type="Proteomes" id="UP000095552">
    <property type="component" value="Unassembled WGS sequence"/>
</dbReference>
<dbReference type="PROSITE" id="PS51257">
    <property type="entry name" value="PROKAR_LIPOPROTEIN"/>
    <property type="match status" value="1"/>
</dbReference>
<dbReference type="EMBL" id="MDGQ01000003">
    <property type="protein sequence ID" value="OEK06553.1"/>
    <property type="molecule type" value="Genomic_DNA"/>
</dbReference>
<accession>A0A1E5T5B6</accession>
<dbReference type="Pfam" id="PF17170">
    <property type="entry name" value="DUF5128"/>
    <property type="match status" value="1"/>
</dbReference>
<dbReference type="RefSeq" id="WP_069833865.1">
    <property type="nucleotide sequence ID" value="NZ_MDGQ01000003.1"/>
</dbReference>
<sequence length="395" mass="44738">MKKRLLLLSLLSLFLACEDKIEGIQSIPVIQIAEAFDNPSPINLSELVSDVEYVQLETNSSTLYRFPHICGLIGDSLILLKASKRISLFNRRTGGYVKDLGHAGDDPEGYRMSARNLGVNTFTNSVYASRNQEKLIGYPLDGRSALDFVNLPTIINQTDDMMSAGFLSAYSYLDSTHFLGYISNMSGSEKNRILIFDRSGDVKKSFPNHLTFENNPNRIQFSITYFQTYNNEVMFKETYNDTIFHISLESMESAYVMSFQSYGIPYEEQETVVGNDLKERMRLTGILESDKFVCFEIDFQGVSYSGLFEKASGETRIAKNKELSHGYVNDLDGFVAFKPSYISRNGELISTIPAERIAEWFETHQDKISSLPPHIQKLQNVQPEDNPIIMIGKLK</sequence>
<gene>
    <name evidence="1" type="ORF">BFP71_02460</name>
</gene>
<evidence type="ECO:0008006" key="3">
    <source>
        <dbReference type="Google" id="ProtNLM"/>
    </source>
</evidence>
<name>A0A1E5T5B6_9BACT</name>
<protein>
    <recommendedName>
        <fullName evidence="3">DUF4934 domain-containing protein</fullName>
    </recommendedName>
</protein>
<dbReference type="AlphaFoldDB" id="A0A1E5T5B6"/>
<evidence type="ECO:0000313" key="2">
    <source>
        <dbReference type="Proteomes" id="UP000095552"/>
    </source>
</evidence>
<dbReference type="STRING" id="1563681.BFP71_02460"/>
<organism evidence="1 2">
    <name type="scientific">Roseivirga misakiensis</name>
    <dbReference type="NCBI Taxonomy" id="1563681"/>
    <lineage>
        <taxon>Bacteria</taxon>
        <taxon>Pseudomonadati</taxon>
        <taxon>Bacteroidota</taxon>
        <taxon>Cytophagia</taxon>
        <taxon>Cytophagales</taxon>
        <taxon>Roseivirgaceae</taxon>
        <taxon>Roseivirga</taxon>
    </lineage>
</organism>
<dbReference type="OrthoDB" id="1091820at2"/>
<reference evidence="1 2" key="1">
    <citation type="submission" date="2016-08" db="EMBL/GenBank/DDBJ databases">
        <title>Draft genome of Fabibacter sp. strain SK-8.</title>
        <authorList>
            <person name="Wong S.-K."/>
            <person name="Hamasaki K."/>
            <person name="Yoshizawa S."/>
        </authorList>
    </citation>
    <scope>NUCLEOTIDE SEQUENCE [LARGE SCALE GENOMIC DNA]</scope>
    <source>
        <strain evidence="1 2">SK-8</strain>
    </source>
</reference>